<keyword evidence="5" id="KW-1185">Reference proteome</keyword>
<reference evidence="4 5" key="1">
    <citation type="submission" date="2016-08" db="EMBL/GenBank/DDBJ databases">
        <title>Genome sequencing of Paenibacillus sp. TI45-13ar, isolated from Korean traditional nuruk.</title>
        <authorList>
            <person name="Kim S.-J."/>
        </authorList>
    </citation>
    <scope>NUCLEOTIDE SEQUENCE [LARGE SCALE GENOMIC DNA]</scope>
    <source>
        <strain evidence="4 5">TI45-13ar</strain>
    </source>
</reference>
<dbReference type="CDD" id="cd07043">
    <property type="entry name" value="STAS_anti-anti-sigma_factors"/>
    <property type="match status" value="1"/>
</dbReference>
<dbReference type="InterPro" id="IPR003658">
    <property type="entry name" value="Anti-sigma_ant"/>
</dbReference>
<proteinExistence type="inferred from homology"/>
<evidence type="ECO:0000256" key="2">
    <source>
        <dbReference type="RuleBase" id="RU003749"/>
    </source>
</evidence>
<name>A0A1E3L8G2_9BACL</name>
<evidence type="ECO:0000313" key="5">
    <source>
        <dbReference type="Proteomes" id="UP000094578"/>
    </source>
</evidence>
<comment type="caution">
    <text evidence="4">The sequence shown here is derived from an EMBL/GenBank/DDBJ whole genome shotgun (WGS) entry which is preliminary data.</text>
</comment>
<dbReference type="InterPro" id="IPR036513">
    <property type="entry name" value="STAS_dom_sf"/>
</dbReference>
<sequence>MFAYQIVTDEVQATIYFEGDIDIDAGDVLEDEIEPAVAPYTNIILNLEKVFFVDSSGIGLIIRLVQVLQELGRNVYIEQTQPEVMEVFELLQLDEILGKEIFR</sequence>
<evidence type="ECO:0000256" key="1">
    <source>
        <dbReference type="ARBA" id="ARBA00009013"/>
    </source>
</evidence>
<protein>
    <recommendedName>
        <fullName evidence="2">Anti-sigma factor antagonist</fullName>
    </recommendedName>
</protein>
<dbReference type="STRING" id="1886670.PTI45_00560"/>
<dbReference type="NCBIfam" id="TIGR00377">
    <property type="entry name" value="ant_ant_sig"/>
    <property type="match status" value="1"/>
</dbReference>
<gene>
    <name evidence="4" type="ORF">PTI45_00560</name>
</gene>
<dbReference type="Proteomes" id="UP000094578">
    <property type="component" value="Unassembled WGS sequence"/>
</dbReference>
<dbReference type="EMBL" id="MDER01000025">
    <property type="protein sequence ID" value="ODP30107.1"/>
    <property type="molecule type" value="Genomic_DNA"/>
</dbReference>
<comment type="similarity">
    <text evidence="1 2">Belongs to the anti-sigma-factor antagonist family.</text>
</comment>
<dbReference type="RefSeq" id="WP_069326024.1">
    <property type="nucleotide sequence ID" value="NZ_MDER01000025.1"/>
</dbReference>
<dbReference type="Gene3D" id="3.30.750.24">
    <property type="entry name" value="STAS domain"/>
    <property type="match status" value="1"/>
</dbReference>
<dbReference type="SUPFAM" id="SSF52091">
    <property type="entry name" value="SpoIIaa-like"/>
    <property type="match status" value="1"/>
</dbReference>
<dbReference type="InterPro" id="IPR002645">
    <property type="entry name" value="STAS_dom"/>
</dbReference>
<accession>A0A1E3L8G2</accession>
<dbReference type="PANTHER" id="PTHR33495:SF2">
    <property type="entry name" value="ANTI-SIGMA FACTOR ANTAGONIST TM_1081-RELATED"/>
    <property type="match status" value="1"/>
</dbReference>
<dbReference type="PANTHER" id="PTHR33495">
    <property type="entry name" value="ANTI-SIGMA FACTOR ANTAGONIST TM_1081-RELATED-RELATED"/>
    <property type="match status" value="1"/>
</dbReference>
<evidence type="ECO:0000313" key="4">
    <source>
        <dbReference type="EMBL" id="ODP30107.1"/>
    </source>
</evidence>
<dbReference type="PROSITE" id="PS50801">
    <property type="entry name" value="STAS"/>
    <property type="match status" value="1"/>
</dbReference>
<dbReference type="AlphaFoldDB" id="A0A1E3L8G2"/>
<feature type="domain" description="STAS" evidence="3">
    <location>
        <begin position="15"/>
        <end position="103"/>
    </location>
</feature>
<evidence type="ECO:0000259" key="3">
    <source>
        <dbReference type="PROSITE" id="PS50801"/>
    </source>
</evidence>
<dbReference type="Pfam" id="PF01740">
    <property type="entry name" value="STAS"/>
    <property type="match status" value="1"/>
</dbReference>
<dbReference type="GO" id="GO:0043856">
    <property type="term" value="F:anti-sigma factor antagonist activity"/>
    <property type="evidence" value="ECO:0007669"/>
    <property type="project" value="InterPro"/>
</dbReference>
<organism evidence="4 5">
    <name type="scientific">Paenibacillus nuruki</name>
    <dbReference type="NCBI Taxonomy" id="1886670"/>
    <lineage>
        <taxon>Bacteria</taxon>
        <taxon>Bacillati</taxon>
        <taxon>Bacillota</taxon>
        <taxon>Bacilli</taxon>
        <taxon>Bacillales</taxon>
        <taxon>Paenibacillaceae</taxon>
        <taxon>Paenibacillus</taxon>
    </lineage>
</organism>